<dbReference type="InterPro" id="IPR001611">
    <property type="entry name" value="Leu-rich_rpt"/>
</dbReference>
<dbReference type="Pfam" id="PF13516">
    <property type="entry name" value="LRR_6"/>
    <property type="match status" value="6"/>
</dbReference>
<dbReference type="PANTHER" id="PTHR24106">
    <property type="entry name" value="NACHT, LRR AND CARD DOMAINS-CONTAINING"/>
    <property type="match status" value="1"/>
</dbReference>
<evidence type="ECO:0000313" key="3">
    <source>
        <dbReference type="Ensembl" id="ENSEEEP00000059382.1"/>
    </source>
</evidence>
<sequence>IGTILFEEKYMDFIHDLLSGCNLTKGSCKSLTSVLQTENTLREELEMNNNDLQNSGVEQLCAGLKISVNLFSNGTIMSCKSLTSVLQTENSLRELKINNNDLQNSGVEQLCAGLKSSHCKLEILRLSGCGLNEESCKSLTSVLQTENSLRELKINNNDLQNSGVEQLCAGLKSSQCKLEILRLSGCGLNEESCKSLKSVLQTENSLRELEMNNNDLQNSGVEQLCAGLKSSHCKLEIHRLSGCGLNEESCKSLTSVLQTENSLRELEMNNNDLQNSGVEQLCAGLKRPHWVKQRLSGCGLNEESCKSLTSVLQTENSLRELEMNNNDLQNSGVEQLCAGLKSSQCKLEILRLSGCGLNEESCKSLTSVLQTENSLRELEINNNDLQNSGVEQLCALWHFVHKLHFWSPESRNFAKCLTG</sequence>
<organism evidence="3 4">
    <name type="scientific">Electrophorus electricus</name>
    <name type="common">Electric eel</name>
    <name type="synonym">Gymnotus electricus</name>
    <dbReference type="NCBI Taxonomy" id="8005"/>
    <lineage>
        <taxon>Eukaryota</taxon>
        <taxon>Metazoa</taxon>
        <taxon>Chordata</taxon>
        <taxon>Craniata</taxon>
        <taxon>Vertebrata</taxon>
        <taxon>Euteleostomi</taxon>
        <taxon>Actinopterygii</taxon>
        <taxon>Neopterygii</taxon>
        <taxon>Teleostei</taxon>
        <taxon>Ostariophysi</taxon>
        <taxon>Gymnotiformes</taxon>
        <taxon>Gymnotoidei</taxon>
        <taxon>Gymnotidae</taxon>
        <taxon>Electrophorus</taxon>
    </lineage>
</organism>
<reference evidence="3 4" key="1">
    <citation type="submission" date="2020-05" db="EMBL/GenBank/DDBJ databases">
        <title>Electrophorus electricus (electric eel) genome, fEleEle1, primary haplotype.</title>
        <authorList>
            <person name="Myers G."/>
            <person name="Meyer A."/>
            <person name="Fedrigo O."/>
            <person name="Formenti G."/>
            <person name="Rhie A."/>
            <person name="Tracey A."/>
            <person name="Sims Y."/>
            <person name="Jarvis E.D."/>
        </authorList>
    </citation>
    <scope>NUCLEOTIDE SEQUENCE [LARGE SCALE GENOMIC DNA]</scope>
</reference>
<gene>
    <name evidence="3" type="primary">LRRC34</name>
</gene>
<keyword evidence="2" id="KW-0677">Repeat</keyword>
<evidence type="ECO:0000256" key="2">
    <source>
        <dbReference type="ARBA" id="ARBA00022737"/>
    </source>
</evidence>
<evidence type="ECO:0000313" key="4">
    <source>
        <dbReference type="Proteomes" id="UP000314983"/>
    </source>
</evidence>
<dbReference type="GeneTree" id="ENSGT01150000287004"/>
<dbReference type="Ensembl" id="ENSEEET00000064504.1">
    <property type="protein sequence ID" value="ENSEEEP00000059382.1"/>
    <property type="gene ID" value="ENSEEEG00000025713.1"/>
</dbReference>
<dbReference type="InterPro" id="IPR051261">
    <property type="entry name" value="NLR"/>
</dbReference>
<evidence type="ECO:0000256" key="1">
    <source>
        <dbReference type="ARBA" id="ARBA00022614"/>
    </source>
</evidence>
<keyword evidence="4" id="KW-1185">Reference proteome</keyword>
<name>A0AAY5ESK4_ELEEL</name>
<dbReference type="AlphaFoldDB" id="A0AAY5ESK4"/>
<dbReference type="InterPro" id="IPR032675">
    <property type="entry name" value="LRR_dom_sf"/>
</dbReference>
<keyword evidence="1" id="KW-0433">Leucine-rich repeat</keyword>
<dbReference type="Gene3D" id="3.80.10.10">
    <property type="entry name" value="Ribonuclease Inhibitor"/>
    <property type="match status" value="3"/>
</dbReference>
<reference evidence="3" key="3">
    <citation type="submission" date="2025-09" db="UniProtKB">
        <authorList>
            <consortium name="Ensembl"/>
        </authorList>
    </citation>
    <scope>IDENTIFICATION</scope>
</reference>
<dbReference type="Proteomes" id="UP000314983">
    <property type="component" value="Chromosome 5"/>
</dbReference>
<reference evidence="3" key="2">
    <citation type="submission" date="2025-08" db="UniProtKB">
        <authorList>
            <consortium name="Ensembl"/>
        </authorList>
    </citation>
    <scope>IDENTIFICATION</scope>
</reference>
<dbReference type="SUPFAM" id="SSF52047">
    <property type="entry name" value="RNI-like"/>
    <property type="match status" value="2"/>
</dbReference>
<proteinExistence type="predicted"/>
<protein>
    <submittedName>
        <fullName evidence="3">Uncharacterized protein</fullName>
    </submittedName>
</protein>
<accession>A0AAY5ESK4</accession>
<dbReference type="SMART" id="SM00368">
    <property type="entry name" value="LRR_RI"/>
    <property type="match status" value="11"/>
</dbReference>